<dbReference type="Proteomes" id="UP000022835">
    <property type="component" value="Unassembled WGS sequence"/>
</dbReference>
<dbReference type="eggNOG" id="ENOG5033FYA">
    <property type="taxonomic scope" value="Bacteria"/>
</dbReference>
<evidence type="ECO:0000313" key="2">
    <source>
        <dbReference type="Proteomes" id="UP000022835"/>
    </source>
</evidence>
<dbReference type="OrthoDB" id="5422561at2"/>
<sequence length="91" mass="9834">MAKNKKLENPCPVTDRRLRRALRGKLALSTLSDDEGKLFNAAIGGAVRSRLAGCNYGDVLAARGMTPIALTDDGRLVEYRPDGTIQPISVH</sequence>
<gene>
    <name evidence="1" type="ORF">Y900_029700</name>
</gene>
<keyword evidence="2" id="KW-1185">Reference proteome</keyword>
<dbReference type="AlphaFoldDB" id="A0A064C887"/>
<protein>
    <submittedName>
        <fullName evidence="1">Uncharacterized protein</fullName>
    </submittedName>
</protein>
<organism evidence="1 2">
    <name type="scientific">Mycolicibacterium aromaticivorans JS19b1 = JCM 16368</name>
    <dbReference type="NCBI Taxonomy" id="1440774"/>
    <lineage>
        <taxon>Bacteria</taxon>
        <taxon>Bacillati</taxon>
        <taxon>Actinomycetota</taxon>
        <taxon>Actinomycetes</taxon>
        <taxon>Mycobacteriales</taxon>
        <taxon>Mycobacteriaceae</taxon>
        <taxon>Mycolicibacterium</taxon>
    </lineage>
</organism>
<comment type="caution">
    <text evidence="1">The sequence shown here is derived from an EMBL/GenBank/DDBJ whole genome shotgun (WGS) entry which is preliminary data.</text>
</comment>
<evidence type="ECO:0000313" key="1">
    <source>
        <dbReference type="EMBL" id="KDE96814.1"/>
    </source>
</evidence>
<name>A0A064C887_9MYCO</name>
<proteinExistence type="predicted"/>
<dbReference type="STRING" id="1440774.Y900_029700"/>
<dbReference type="RefSeq" id="WP_051660575.1">
    <property type="nucleotide sequence ID" value="NZ_JALN02000003.1"/>
</dbReference>
<reference evidence="1" key="1">
    <citation type="submission" date="2014-05" db="EMBL/GenBank/DDBJ databases">
        <title>Genome sequence of Mycobacterium aromaticivorans strain JS19b1T (= DSM 45407T).</title>
        <authorList>
            <person name="Kwak Y."/>
            <person name="Park G.-S."/>
            <person name="Li Q.X."/>
            <person name="Lee S.-E."/>
            <person name="Shin J.-H."/>
        </authorList>
    </citation>
    <scope>NUCLEOTIDE SEQUENCE [LARGE SCALE GENOMIC DNA]</scope>
    <source>
        <strain evidence="1">JS19b1</strain>
    </source>
</reference>
<dbReference type="EMBL" id="JALN02000003">
    <property type="protein sequence ID" value="KDE96814.1"/>
    <property type="molecule type" value="Genomic_DNA"/>
</dbReference>
<accession>A0A064C887</accession>